<evidence type="ECO:0000313" key="3">
    <source>
        <dbReference type="Proteomes" id="UP001596060"/>
    </source>
</evidence>
<dbReference type="EMBL" id="JBHSLU010000010">
    <property type="protein sequence ID" value="MFC5504927.1"/>
    <property type="molecule type" value="Genomic_DNA"/>
</dbReference>
<dbReference type="InterPro" id="IPR035924">
    <property type="entry name" value="FlaG-like_sf"/>
</dbReference>
<dbReference type="SUPFAM" id="SSF160214">
    <property type="entry name" value="FlaG-like"/>
    <property type="match status" value="1"/>
</dbReference>
<accession>A0ABW0NYN6</accession>
<comment type="caution">
    <text evidence="2">The sequence shown here is derived from an EMBL/GenBank/DDBJ whole genome shotgun (WGS) entry which is preliminary data.</text>
</comment>
<feature type="compositionally biased region" description="Basic and acidic residues" evidence="1">
    <location>
        <begin position="59"/>
        <end position="81"/>
    </location>
</feature>
<dbReference type="Proteomes" id="UP001596060">
    <property type="component" value="Unassembled WGS sequence"/>
</dbReference>
<proteinExistence type="predicted"/>
<reference evidence="3" key="1">
    <citation type="journal article" date="2019" name="Int. J. Syst. Evol. Microbiol.">
        <title>The Global Catalogue of Microorganisms (GCM) 10K type strain sequencing project: providing services to taxonomists for standard genome sequencing and annotation.</title>
        <authorList>
            <consortium name="The Broad Institute Genomics Platform"/>
            <consortium name="The Broad Institute Genome Sequencing Center for Infectious Disease"/>
            <person name="Wu L."/>
            <person name="Ma J."/>
        </authorList>
    </citation>
    <scope>NUCLEOTIDE SEQUENCE [LARGE SCALE GENOMIC DNA]</scope>
    <source>
        <strain evidence="3">CCUG 43117</strain>
    </source>
</reference>
<gene>
    <name evidence="2" type="ORF">ACFPN9_06605</name>
</gene>
<feature type="region of interest" description="Disordered" evidence="1">
    <location>
        <begin position="59"/>
        <end position="95"/>
    </location>
</feature>
<keyword evidence="3" id="KW-1185">Reference proteome</keyword>
<evidence type="ECO:0008006" key="4">
    <source>
        <dbReference type="Google" id="ProtNLM"/>
    </source>
</evidence>
<evidence type="ECO:0000313" key="2">
    <source>
        <dbReference type="EMBL" id="MFC5504927.1"/>
    </source>
</evidence>
<name>A0ABW0NYN6_9HYPH</name>
<protein>
    <recommendedName>
        <fullName evidence="4">Flagellar protein FlaG</fullName>
    </recommendedName>
</protein>
<evidence type="ECO:0000256" key="1">
    <source>
        <dbReference type="SAM" id="MobiDB-lite"/>
    </source>
</evidence>
<organism evidence="2 3">
    <name type="scientific">Bosea massiliensis</name>
    <dbReference type="NCBI Taxonomy" id="151419"/>
    <lineage>
        <taxon>Bacteria</taxon>
        <taxon>Pseudomonadati</taxon>
        <taxon>Pseudomonadota</taxon>
        <taxon>Alphaproteobacteria</taxon>
        <taxon>Hyphomicrobiales</taxon>
        <taxon>Boseaceae</taxon>
        <taxon>Bosea</taxon>
    </lineage>
</organism>
<sequence>MDFGNAPRTAPIGGIPVVPRADVVATQGGVSVELPPEQTVQSAQAGEAVKLDLRAQERSARDLDARTRDLQNRAAFERRSAEGQQQQRQADQDLDAAVDRRIVIEPRTRAIVMQERDRETGETISQLPDETMLKLRIYSRELADRAREAEEQPPAPQVERIA</sequence>
<dbReference type="RefSeq" id="WP_066718747.1">
    <property type="nucleotide sequence ID" value="NZ_JBHSLU010000010.1"/>
</dbReference>